<dbReference type="AlphaFoldDB" id="A0A1M6ERU5"/>
<name>A0A1M6ERU5_9FIRM</name>
<dbReference type="EMBL" id="FQZS01000010">
    <property type="protein sequence ID" value="SHI88136.1"/>
    <property type="molecule type" value="Genomic_DNA"/>
</dbReference>
<protein>
    <submittedName>
        <fullName evidence="1">Uncharacterized protein</fullName>
    </submittedName>
</protein>
<accession>A0A1M6ERU5</accession>
<dbReference type="STRING" id="1122184.SAMN02745176_01661"/>
<dbReference type="OrthoDB" id="1808033at2"/>
<dbReference type="RefSeq" id="WP_073025748.1">
    <property type="nucleotide sequence ID" value="NZ_FQZS01000010.1"/>
</dbReference>
<gene>
    <name evidence="1" type="ORF">SAMN02745176_01661</name>
</gene>
<reference evidence="1 2" key="1">
    <citation type="submission" date="2016-11" db="EMBL/GenBank/DDBJ databases">
        <authorList>
            <person name="Jaros S."/>
            <person name="Januszkiewicz K."/>
            <person name="Wedrychowicz H."/>
        </authorList>
    </citation>
    <scope>NUCLEOTIDE SEQUENCE [LARGE SCALE GENOMIC DNA]</scope>
    <source>
        <strain evidence="1 2">DSM 19022</strain>
    </source>
</reference>
<evidence type="ECO:0000313" key="2">
    <source>
        <dbReference type="Proteomes" id="UP000184442"/>
    </source>
</evidence>
<keyword evidence="2" id="KW-1185">Reference proteome</keyword>
<sequence>MLEEMVKSVIAKQLAADFPHLQLPGLMRAKVIRASFNGEWYEYSLKILDKTGEIDERFPEIPGVFSKINVEPGKTVAVGLLYGELNPCIIGEVV</sequence>
<proteinExistence type="predicted"/>
<evidence type="ECO:0000313" key="1">
    <source>
        <dbReference type="EMBL" id="SHI88136.1"/>
    </source>
</evidence>
<dbReference type="Proteomes" id="UP000184442">
    <property type="component" value="Unassembled WGS sequence"/>
</dbReference>
<organism evidence="1 2">
    <name type="scientific">Lutispora thermophila DSM 19022</name>
    <dbReference type="NCBI Taxonomy" id="1122184"/>
    <lineage>
        <taxon>Bacteria</taxon>
        <taxon>Bacillati</taxon>
        <taxon>Bacillota</taxon>
        <taxon>Clostridia</taxon>
        <taxon>Lutisporales</taxon>
        <taxon>Lutisporaceae</taxon>
        <taxon>Lutispora</taxon>
    </lineage>
</organism>